<organism evidence="2 3">
    <name type="scientific">Kineococcus xinjiangensis</name>
    <dbReference type="NCBI Taxonomy" id="512762"/>
    <lineage>
        <taxon>Bacteria</taxon>
        <taxon>Bacillati</taxon>
        <taxon>Actinomycetota</taxon>
        <taxon>Actinomycetes</taxon>
        <taxon>Kineosporiales</taxon>
        <taxon>Kineosporiaceae</taxon>
        <taxon>Kineococcus</taxon>
    </lineage>
</organism>
<evidence type="ECO:0000313" key="3">
    <source>
        <dbReference type="Proteomes" id="UP000239485"/>
    </source>
</evidence>
<evidence type="ECO:0000313" key="2">
    <source>
        <dbReference type="EMBL" id="PPK90794.1"/>
    </source>
</evidence>
<dbReference type="AlphaFoldDB" id="A0A2S6IC55"/>
<evidence type="ECO:0000259" key="1">
    <source>
        <dbReference type="Pfam" id="PF13020"/>
    </source>
</evidence>
<sequence length="153" mass="16471">MVDLLRGLVGVAVDHVSTWSDAYGYDIAMTAAAGVGHFEVKATVRRGQAVIYLSRNEFETMQRDPAWSLIMVRLRPDLAPCELSTVPTGWLAAQMPIDRTMLGRWESCRVSVPSEVLVKGVAAVVPLVQEATSPLLTGVFAEVNASSLAIQGS</sequence>
<comment type="caution">
    <text evidence="2">The sequence shown here is derived from an EMBL/GenBank/DDBJ whole genome shotgun (WGS) entry which is preliminary data.</text>
</comment>
<keyword evidence="3" id="KW-1185">Reference proteome</keyword>
<dbReference type="Proteomes" id="UP000239485">
    <property type="component" value="Unassembled WGS sequence"/>
</dbReference>
<accession>A0A2S6IC55</accession>
<dbReference type="Pfam" id="PF13020">
    <property type="entry name" value="NOV_C"/>
    <property type="match status" value="1"/>
</dbReference>
<name>A0A2S6IC55_9ACTN</name>
<proteinExistence type="predicted"/>
<gene>
    <name evidence="2" type="ORF">CLV92_12420</name>
</gene>
<protein>
    <submittedName>
        <fullName evidence="2">Uncharacterized protein DUF3883</fullName>
    </submittedName>
</protein>
<reference evidence="2 3" key="1">
    <citation type="submission" date="2018-02" db="EMBL/GenBank/DDBJ databases">
        <title>Genomic Encyclopedia of Archaeal and Bacterial Type Strains, Phase II (KMG-II): from individual species to whole genera.</title>
        <authorList>
            <person name="Goeker M."/>
        </authorList>
    </citation>
    <scope>NUCLEOTIDE SEQUENCE [LARGE SCALE GENOMIC DNA]</scope>
    <source>
        <strain evidence="2 3">DSM 22857</strain>
    </source>
</reference>
<dbReference type="EMBL" id="PTJD01000024">
    <property type="protein sequence ID" value="PPK90794.1"/>
    <property type="molecule type" value="Genomic_DNA"/>
</dbReference>
<feature type="domain" description="Protein NO VEIN C-terminal" evidence="1">
    <location>
        <begin position="20"/>
        <end position="72"/>
    </location>
</feature>
<dbReference type="InterPro" id="IPR024975">
    <property type="entry name" value="NOV_C"/>
</dbReference>